<dbReference type="GO" id="GO:0005634">
    <property type="term" value="C:nucleus"/>
    <property type="evidence" value="ECO:0007669"/>
    <property type="project" value="TreeGrafter"/>
</dbReference>
<sequence>MHYQFDGKPEPLVFHIPHAFFDCLRERISCGGKKKRLPNYTTAFVRKDQLPIGTFTKYSWHITNVLQVKQIFDTPKMPLEVTQSFIQRRDGMYELFEHPQDKSEMFRKLEGQPLIKPLELKTFLKVGNMSPGQTTPTPFVIEWIPDILPRSRIGEMRVCFEYGHQRNGLFEKRDGIIASSMLSSPEKPLIPVHTQVRNQRQSGTASLRVKKEVSTQSASSTARATLLTSDGNLLTIP</sequence>
<dbReference type="AlphaFoldDB" id="A0A8K0P258"/>
<reference evidence="2" key="1">
    <citation type="submission" date="2013-04" db="EMBL/GenBank/DDBJ databases">
        <authorList>
            <person name="Qu J."/>
            <person name="Murali S.C."/>
            <person name="Bandaranaike D."/>
            <person name="Bellair M."/>
            <person name="Blankenburg K."/>
            <person name="Chao H."/>
            <person name="Dinh H."/>
            <person name="Doddapaneni H."/>
            <person name="Downs B."/>
            <person name="Dugan-Rocha S."/>
            <person name="Elkadiri S."/>
            <person name="Gnanaolivu R.D."/>
            <person name="Hernandez B."/>
            <person name="Javaid M."/>
            <person name="Jayaseelan J.C."/>
            <person name="Lee S."/>
            <person name="Li M."/>
            <person name="Ming W."/>
            <person name="Munidasa M."/>
            <person name="Muniz J."/>
            <person name="Nguyen L."/>
            <person name="Ongeri F."/>
            <person name="Osuji N."/>
            <person name="Pu L.-L."/>
            <person name="Puazo M."/>
            <person name="Qu C."/>
            <person name="Quiroz J."/>
            <person name="Raj R."/>
            <person name="Weissenberger G."/>
            <person name="Xin Y."/>
            <person name="Zou X."/>
            <person name="Han Y."/>
            <person name="Richards S."/>
            <person name="Worley K."/>
            <person name="Muzny D."/>
            <person name="Gibbs R."/>
        </authorList>
    </citation>
    <scope>NUCLEOTIDE SEQUENCE</scope>
    <source>
        <strain evidence="2">Sampled in the wild</strain>
    </source>
</reference>
<evidence type="ECO:0000313" key="2">
    <source>
        <dbReference type="EMBL" id="KAG8230781.1"/>
    </source>
</evidence>
<organism evidence="2 3">
    <name type="scientific">Ladona fulva</name>
    <name type="common">Scarce chaser dragonfly</name>
    <name type="synonym">Libellula fulva</name>
    <dbReference type="NCBI Taxonomy" id="123851"/>
    <lineage>
        <taxon>Eukaryota</taxon>
        <taxon>Metazoa</taxon>
        <taxon>Ecdysozoa</taxon>
        <taxon>Arthropoda</taxon>
        <taxon>Hexapoda</taxon>
        <taxon>Insecta</taxon>
        <taxon>Pterygota</taxon>
        <taxon>Palaeoptera</taxon>
        <taxon>Odonata</taxon>
        <taxon>Epiprocta</taxon>
        <taxon>Anisoptera</taxon>
        <taxon>Libelluloidea</taxon>
        <taxon>Libellulidae</taxon>
        <taxon>Ladona</taxon>
    </lineage>
</organism>
<evidence type="ECO:0000256" key="1">
    <source>
        <dbReference type="SAM" id="MobiDB-lite"/>
    </source>
</evidence>
<dbReference type="Proteomes" id="UP000792457">
    <property type="component" value="Unassembled WGS sequence"/>
</dbReference>
<keyword evidence="3" id="KW-1185">Reference proteome</keyword>
<dbReference type="OrthoDB" id="6506929at2759"/>
<dbReference type="PANTHER" id="PTHR13518:SF1">
    <property type="entry name" value="C2ORF42 HOMOLOG"/>
    <property type="match status" value="1"/>
</dbReference>
<protein>
    <submittedName>
        <fullName evidence="2">Uncharacterized protein</fullName>
    </submittedName>
</protein>
<reference evidence="2" key="2">
    <citation type="submission" date="2017-10" db="EMBL/GenBank/DDBJ databases">
        <title>Ladona fulva Genome sequencing and assembly.</title>
        <authorList>
            <person name="Murali S."/>
            <person name="Richards S."/>
            <person name="Bandaranaike D."/>
            <person name="Bellair M."/>
            <person name="Blankenburg K."/>
            <person name="Chao H."/>
            <person name="Dinh H."/>
            <person name="Doddapaneni H."/>
            <person name="Dugan-Rocha S."/>
            <person name="Elkadiri S."/>
            <person name="Gnanaolivu R."/>
            <person name="Hernandez B."/>
            <person name="Skinner E."/>
            <person name="Javaid M."/>
            <person name="Lee S."/>
            <person name="Li M."/>
            <person name="Ming W."/>
            <person name="Munidasa M."/>
            <person name="Muniz J."/>
            <person name="Nguyen L."/>
            <person name="Hughes D."/>
            <person name="Osuji N."/>
            <person name="Pu L.-L."/>
            <person name="Puazo M."/>
            <person name="Qu C."/>
            <person name="Quiroz J."/>
            <person name="Raj R."/>
            <person name="Weissenberger G."/>
            <person name="Xin Y."/>
            <person name="Zou X."/>
            <person name="Han Y."/>
            <person name="Worley K."/>
            <person name="Muzny D."/>
            <person name="Gibbs R."/>
        </authorList>
    </citation>
    <scope>NUCLEOTIDE SEQUENCE</scope>
    <source>
        <strain evidence="2">Sampled in the wild</strain>
    </source>
</reference>
<dbReference type="EMBL" id="KZ308512">
    <property type="protein sequence ID" value="KAG8230781.1"/>
    <property type="molecule type" value="Genomic_DNA"/>
</dbReference>
<gene>
    <name evidence="2" type="ORF">J437_LFUL011345</name>
</gene>
<name>A0A8K0P258_LADFU</name>
<dbReference type="InterPro" id="IPR026049">
    <property type="entry name" value="C2orf42"/>
</dbReference>
<feature type="region of interest" description="Disordered" evidence="1">
    <location>
        <begin position="198"/>
        <end position="222"/>
    </location>
</feature>
<proteinExistence type="predicted"/>
<dbReference type="PANTHER" id="PTHR13518">
    <property type="entry name" value="PUTATIVE TREBLE-CLEF ZINC-FINGER C2ORF42 FAMILY MEMBER"/>
    <property type="match status" value="1"/>
</dbReference>
<comment type="caution">
    <text evidence="2">The sequence shown here is derived from an EMBL/GenBank/DDBJ whole genome shotgun (WGS) entry which is preliminary data.</text>
</comment>
<accession>A0A8K0P258</accession>
<evidence type="ECO:0000313" key="3">
    <source>
        <dbReference type="Proteomes" id="UP000792457"/>
    </source>
</evidence>